<feature type="non-terminal residue" evidence="2">
    <location>
        <position position="1"/>
    </location>
</feature>
<organism evidence="2 3">
    <name type="scientific">Electrophorus voltai</name>
    <dbReference type="NCBI Taxonomy" id="2609070"/>
    <lineage>
        <taxon>Eukaryota</taxon>
        <taxon>Metazoa</taxon>
        <taxon>Chordata</taxon>
        <taxon>Craniata</taxon>
        <taxon>Vertebrata</taxon>
        <taxon>Euteleostomi</taxon>
        <taxon>Actinopterygii</taxon>
        <taxon>Neopterygii</taxon>
        <taxon>Teleostei</taxon>
        <taxon>Ostariophysi</taxon>
        <taxon>Gymnotiformes</taxon>
        <taxon>Gymnotoidei</taxon>
        <taxon>Gymnotidae</taxon>
        <taxon>Electrophorus</taxon>
    </lineage>
</organism>
<gene>
    <name evidence="2" type="ORF">P4O66_019108</name>
</gene>
<dbReference type="AlphaFoldDB" id="A0AAD9DJQ7"/>
<sequence>LASPVHVVPGRLAESDWLEMVSREEGEEACDVIGMLKVFWTRAVMLICRSSQITGLLSEAAGALYHMAGTGNPYTGNILTYVYDHILTQTSTAVAPPSVKRVLHPQTSRPHPPAPELHPPADPDLQRAKPTRKHKEHLTPSAEP</sequence>
<dbReference type="Proteomes" id="UP001239994">
    <property type="component" value="Unassembled WGS sequence"/>
</dbReference>
<protein>
    <submittedName>
        <fullName evidence="2">Uncharacterized protein</fullName>
    </submittedName>
</protein>
<evidence type="ECO:0000313" key="2">
    <source>
        <dbReference type="EMBL" id="KAK1784321.1"/>
    </source>
</evidence>
<evidence type="ECO:0000256" key="1">
    <source>
        <dbReference type="SAM" id="MobiDB-lite"/>
    </source>
</evidence>
<evidence type="ECO:0000313" key="3">
    <source>
        <dbReference type="Proteomes" id="UP001239994"/>
    </source>
</evidence>
<proteinExistence type="predicted"/>
<feature type="region of interest" description="Disordered" evidence="1">
    <location>
        <begin position="94"/>
        <end position="144"/>
    </location>
</feature>
<comment type="caution">
    <text evidence="2">The sequence shown here is derived from an EMBL/GenBank/DDBJ whole genome shotgun (WGS) entry which is preliminary data.</text>
</comment>
<accession>A0AAD9DJQ7</accession>
<feature type="non-terminal residue" evidence="2">
    <location>
        <position position="144"/>
    </location>
</feature>
<dbReference type="EMBL" id="JAROKS010000294">
    <property type="protein sequence ID" value="KAK1784321.1"/>
    <property type="molecule type" value="Genomic_DNA"/>
</dbReference>
<reference evidence="2" key="1">
    <citation type="submission" date="2023-03" db="EMBL/GenBank/DDBJ databases">
        <title>Electrophorus voltai genome.</title>
        <authorList>
            <person name="Bian C."/>
        </authorList>
    </citation>
    <scope>NUCLEOTIDE SEQUENCE</scope>
    <source>
        <strain evidence="2">CB-2022</strain>
        <tissue evidence="2">Muscle</tissue>
    </source>
</reference>
<keyword evidence="3" id="KW-1185">Reference proteome</keyword>
<name>A0AAD9DJQ7_9TELE</name>